<evidence type="ECO:0000256" key="1">
    <source>
        <dbReference type="SAM" id="MobiDB-lite"/>
    </source>
</evidence>
<proteinExistence type="predicted"/>
<dbReference type="Proteomes" id="UP000729402">
    <property type="component" value="Unassembled WGS sequence"/>
</dbReference>
<evidence type="ECO:0000313" key="2">
    <source>
        <dbReference type="EMBL" id="KAG8068942.1"/>
    </source>
</evidence>
<protein>
    <submittedName>
        <fullName evidence="2">Uncharacterized protein</fullName>
    </submittedName>
</protein>
<comment type="caution">
    <text evidence="2">The sequence shown here is derived from an EMBL/GenBank/DDBJ whole genome shotgun (WGS) entry which is preliminary data.</text>
</comment>
<sequence length="119" mass="12741">MAAPRASAVALVGQPPPAMAALRTSIAALRTCCQLLLRIKAPDSRDAKVLPLPRRQLLLKYGARPKEVLPLPRAQCEGRSPWQASSEVRRGVEGRRRRCGGPAAEVATPGTEQWPKGAG</sequence>
<accession>A0A8J5VG54</accession>
<name>A0A8J5VG54_ZIZPA</name>
<feature type="region of interest" description="Disordered" evidence="1">
    <location>
        <begin position="80"/>
        <end position="119"/>
    </location>
</feature>
<reference evidence="2" key="1">
    <citation type="journal article" date="2021" name="bioRxiv">
        <title>Whole Genome Assembly and Annotation of Northern Wild Rice, Zizania palustris L., Supports a Whole Genome Duplication in the Zizania Genus.</title>
        <authorList>
            <person name="Haas M."/>
            <person name="Kono T."/>
            <person name="Macchietto M."/>
            <person name="Millas R."/>
            <person name="McGilp L."/>
            <person name="Shao M."/>
            <person name="Duquette J."/>
            <person name="Hirsch C.N."/>
            <person name="Kimball J."/>
        </authorList>
    </citation>
    <scope>NUCLEOTIDE SEQUENCE</scope>
    <source>
        <tissue evidence="2">Fresh leaf tissue</tissue>
    </source>
</reference>
<dbReference type="EMBL" id="JAAALK010000284">
    <property type="protein sequence ID" value="KAG8068942.1"/>
    <property type="molecule type" value="Genomic_DNA"/>
</dbReference>
<evidence type="ECO:0000313" key="3">
    <source>
        <dbReference type="Proteomes" id="UP000729402"/>
    </source>
</evidence>
<reference evidence="2" key="2">
    <citation type="submission" date="2021-02" db="EMBL/GenBank/DDBJ databases">
        <authorList>
            <person name="Kimball J.A."/>
            <person name="Haas M.W."/>
            <person name="Macchietto M."/>
            <person name="Kono T."/>
            <person name="Duquette J."/>
            <person name="Shao M."/>
        </authorList>
    </citation>
    <scope>NUCLEOTIDE SEQUENCE</scope>
    <source>
        <tissue evidence="2">Fresh leaf tissue</tissue>
    </source>
</reference>
<dbReference type="OrthoDB" id="5034579at2759"/>
<keyword evidence="3" id="KW-1185">Reference proteome</keyword>
<dbReference type="AlphaFoldDB" id="A0A8J5VG54"/>
<gene>
    <name evidence="2" type="ORF">GUJ93_ZPchr0005g15736</name>
</gene>
<organism evidence="2 3">
    <name type="scientific">Zizania palustris</name>
    <name type="common">Northern wild rice</name>
    <dbReference type="NCBI Taxonomy" id="103762"/>
    <lineage>
        <taxon>Eukaryota</taxon>
        <taxon>Viridiplantae</taxon>
        <taxon>Streptophyta</taxon>
        <taxon>Embryophyta</taxon>
        <taxon>Tracheophyta</taxon>
        <taxon>Spermatophyta</taxon>
        <taxon>Magnoliopsida</taxon>
        <taxon>Liliopsida</taxon>
        <taxon>Poales</taxon>
        <taxon>Poaceae</taxon>
        <taxon>BOP clade</taxon>
        <taxon>Oryzoideae</taxon>
        <taxon>Oryzeae</taxon>
        <taxon>Zizaniinae</taxon>
        <taxon>Zizania</taxon>
    </lineage>
</organism>